<dbReference type="Gene3D" id="3.40.50.150">
    <property type="entry name" value="Vaccinia Virus protein VP39"/>
    <property type="match status" value="1"/>
</dbReference>
<keyword evidence="2" id="KW-1185">Reference proteome</keyword>
<evidence type="ECO:0000313" key="2">
    <source>
        <dbReference type="Proteomes" id="UP000649289"/>
    </source>
</evidence>
<dbReference type="EMBL" id="JACXYY010000010">
    <property type="protein sequence ID" value="MBD3917013.1"/>
    <property type="molecule type" value="Genomic_DNA"/>
</dbReference>
<accession>A0ABR8MM41</accession>
<dbReference type="RefSeq" id="WP_191201344.1">
    <property type="nucleotide sequence ID" value="NZ_BAAAPA010000001.1"/>
</dbReference>
<gene>
    <name evidence="1" type="ORF">IEZ25_20535</name>
</gene>
<organism evidence="1 2">
    <name type="scientific">Nocardioides hwasunensis</name>
    <dbReference type="NCBI Taxonomy" id="397258"/>
    <lineage>
        <taxon>Bacteria</taxon>
        <taxon>Bacillati</taxon>
        <taxon>Actinomycetota</taxon>
        <taxon>Actinomycetes</taxon>
        <taxon>Propionibacteriales</taxon>
        <taxon>Nocardioidaceae</taxon>
        <taxon>Nocardioides</taxon>
    </lineage>
</organism>
<dbReference type="InterPro" id="IPR029063">
    <property type="entry name" value="SAM-dependent_MTases_sf"/>
</dbReference>
<reference evidence="1 2" key="1">
    <citation type="submission" date="2020-09" db="EMBL/GenBank/DDBJ databases">
        <title>novel species in genus Nocardioides.</title>
        <authorList>
            <person name="Zhang G."/>
        </authorList>
    </citation>
    <scope>NUCLEOTIDE SEQUENCE [LARGE SCALE GENOMIC DNA]</scope>
    <source>
        <strain evidence="1 2">19197</strain>
    </source>
</reference>
<evidence type="ECO:0000313" key="1">
    <source>
        <dbReference type="EMBL" id="MBD3917013.1"/>
    </source>
</evidence>
<sequence>MSDEDLDAIPGWFDAIDRELFRWFLGSGREISGPGHLVELGSYMGQSAVLIGDHLQDGETFTIIDLFEAPADDEANSQENSESYAGLSRQAFERYYRGVHPALPTVVQDFSERIVDHVEAASTRFMHVDASHLYEHVVLDIAAAKRLLATDGVVVFDDFRSGHTPGVAAAVWSAVATEGLRPIVVSPNKLYATWGEPAPYIDGVATTSPWWTSEVQDVSGGRLLILSPRAHETYRWIKYLPPAAVPGAKKARARLAALTRR</sequence>
<dbReference type="GO" id="GO:0008168">
    <property type="term" value="F:methyltransferase activity"/>
    <property type="evidence" value="ECO:0007669"/>
    <property type="project" value="UniProtKB-KW"/>
</dbReference>
<dbReference type="GO" id="GO:0032259">
    <property type="term" value="P:methylation"/>
    <property type="evidence" value="ECO:0007669"/>
    <property type="project" value="UniProtKB-KW"/>
</dbReference>
<proteinExistence type="predicted"/>
<dbReference type="SUPFAM" id="SSF53335">
    <property type="entry name" value="S-adenosyl-L-methionine-dependent methyltransferases"/>
    <property type="match status" value="1"/>
</dbReference>
<keyword evidence="1" id="KW-0808">Transferase</keyword>
<comment type="caution">
    <text evidence="1">The sequence shown here is derived from an EMBL/GenBank/DDBJ whole genome shotgun (WGS) entry which is preliminary data.</text>
</comment>
<name>A0ABR8MM41_9ACTN</name>
<protein>
    <submittedName>
        <fullName evidence="1">Class I SAM-dependent methyltransferase</fullName>
    </submittedName>
</protein>
<dbReference type="Pfam" id="PF13578">
    <property type="entry name" value="Methyltransf_24"/>
    <property type="match status" value="1"/>
</dbReference>
<dbReference type="Proteomes" id="UP000649289">
    <property type="component" value="Unassembled WGS sequence"/>
</dbReference>
<keyword evidence="1" id="KW-0489">Methyltransferase</keyword>